<evidence type="ECO:0008006" key="3">
    <source>
        <dbReference type="Google" id="ProtNLM"/>
    </source>
</evidence>
<evidence type="ECO:0000313" key="2">
    <source>
        <dbReference type="Proteomes" id="UP000801492"/>
    </source>
</evidence>
<protein>
    <recommendedName>
        <fullName evidence="3">Reverse transcriptase domain-containing protein</fullName>
    </recommendedName>
</protein>
<dbReference type="OrthoDB" id="6819250at2759"/>
<comment type="caution">
    <text evidence="1">The sequence shown here is derived from an EMBL/GenBank/DDBJ whole genome shotgun (WGS) entry which is preliminary data.</text>
</comment>
<dbReference type="Proteomes" id="UP000801492">
    <property type="component" value="Unassembled WGS sequence"/>
</dbReference>
<dbReference type="GO" id="GO:0071897">
    <property type="term" value="P:DNA biosynthetic process"/>
    <property type="evidence" value="ECO:0007669"/>
    <property type="project" value="UniProtKB-ARBA"/>
</dbReference>
<keyword evidence="2" id="KW-1185">Reference proteome</keyword>
<evidence type="ECO:0000313" key="1">
    <source>
        <dbReference type="EMBL" id="KAF2883404.1"/>
    </source>
</evidence>
<gene>
    <name evidence="1" type="ORF">ILUMI_22767</name>
</gene>
<dbReference type="AlphaFoldDB" id="A0A8K0CA07"/>
<feature type="non-terminal residue" evidence="1">
    <location>
        <position position="312"/>
    </location>
</feature>
<reference evidence="1" key="1">
    <citation type="submission" date="2019-08" db="EMBL/GenBank/DDBJ databases">
        <title>The genome of the North American firefly Photinus pyralis.</title>
        <authorList>
            <consortium name="Photinus pyralis genome working group"/>
            <person name="Fallon T.R."/>
            <person name="Sander Lower S.E."/>
            <person name="Weng J.-K."/>
        </authorList>
    </citation>
    <scope>NUCLEOTIDE SEQUENCE</scope>
    <source>
        <strain evidence="1">TRF0915ILg1</strain>
        <tissue evidence="1">Whole body</tissue>
    </source>
</reference>
<proteinExistence type="predicted"/>
<dbReference type="PANTHER" id="PTHR47510">
    <property type="entry name" value="REVERSE TRANSCRIPTASE DOMAIN-CONTAINING PROTEIN"/>
    <property type="match status" value="1"/>
</dbReference>
<dbReference type="SUPFAM" id="SSF56672">
    <property type="entry name" value="DNA/RNA polymerases"/>
    <property type="match status" value="1"/>
</dbReference>
<name>A0A8K0CA07_IGNLU</name>
<accession>A0A8K0CA07</accession>
<dbReference type="InterPro" id="IPR043502">
    <property type="entry name" value="DNA/RNA_pol_sf"/>
</dbReference>
<dbReference type="EMBL" id="VTPC01090429">
    <property type="protein sequence ID" value="KAF2883404.1"/>
    <property type="molecule type" value="Genomic_DNA"/>
</dbReference>
<dbReference type="PANTHER" id="PTHR47510:SF3">
    <property type="entry name" value="ENDO_EXONUCLEASE_PHOSPHATASE DOMAIN-CONTAINING PROTEIN"/>
    <property type="match status" value="1"/>
</dbReference>
<sequence length="312" mass="36020">MELATKCFYDILFEGIQKFLPRKIIEIDKYPKWYSPDLKKLINLKNKLYKRYKSSKCEDDYKQYAAVRKETNFLIDLCFLCYISSVVLTIPTNIKHVWSFINSLRKEKGISNTMLYENRSLDSPEDIANGFSKYFQSCYKTYHSEPSYSLTTASNLLLSNHSFTVDEIEKKILALDSNKNSGPDMIPPLLLKDCCYSLSTPLCELSFNTCCFPEVWKNFKLFPIYKAGDKCDIKNYRGISLLSSIPKLMESIITDELFETTKHLIAEEQHGFFRGRSTTTNLAVFCDFLSNNIEAGHQVDAIYTDISKAFDS</sequence>
<organism evidence="1 2">
    <name type="scientific">Ignelater luminosus</name>
    <name type="common">Cucubano</name>
    <name type="synonym">Pyrophorus luminosus</name>
    <dbReference type="NCBI Taxonomy" id="2038154"/>
    <lineage>
        <taxon>Eukaryota</taxon>
        <taxon>Metazoa</taxon>
        <taxon>Ecdysozoa</taxon>
        <taxon>Arthropoda</taxon>
        <taxon>Hexapoda</taxon>
        <taxon>Insecta</taxon>
        <taxon>Pterygota</taxon>
        <taxon>Neoptera</taxon>
        <taxon>Endopterygota</taxon>
        <taxon>Coleoptera</taxon>
        <taxon>Polyphaga</taxon>
        <taxon>Elateriformia</taxon>
        <taxon>Elateroidea</taxon>
        <taxon>Elateridae</taxon>
        <taxon>Agrypninae</taxon>
        <taxon>Pyrophorini</taxon>
        <taxon>Ignelater</taxon>
    </lineage>
</organism>